<dbReference type="PRINTS" id="PR00449">
    <property type="entry name" value="RASTRNSFRMNG"/>
</dbReference>
<dbReference type="GO" id="GO:0003924">
    <property type="term" value="F:GTPase activity"/>
    <property type="evidence" value="ECO:0007669"/>
    <property type="project" value="InterPro"/>
</dbReference>
<dbReference type="GO" id="GO:0007264">
    <property type="term" value="P:small GTPase-mediated signal transduction"/>
    <property type="evidence" value="ECO:0007669"/>
    <property type="project" value="InterPro"/>
</dbReference>
<sequence>MAIDVETIKLLLVGDEKCGKTTFLSRDRRLSAGENVNPIPLLRDIDQPFIFNVNVSRKSYRLEFQDTSSPENWRVLDPDVVVICFDISQRLSLLNMKRYWIDEVKRAFPRIDGLPIVILGLKRDLRLETDPNGIIYPQEAYQMAQSLRADRYVECSALTGELIKLTFEDICATAVKTTTAAGGQSEAGCIVM</sequence>
<evidence type="ECO:0000313" key="3">
    <source>
        <dbReference type="EMBL" id="PMB70122.1"/>
    </source>
</evidence>
<keyword evidence="1" id="KW-0547">Nucleotide-binding</keyword>
<dbReference type="SUPFAM" id="SSF52540">
    <property type="entry name" value="P-loop containing nucleoside triphosphate hydrolases"/>
    <property type="match status" value="1"/>
</dbReference>
<dbReference type="Gene3D" id="3.40.50.300">
    <property type="entry name" value="P-loop containing nucleotide triphosphate hydrolases"/>
    <property type="match status" value="1"/>
</dbReference>
<dbReference type="EMBL" id="MRVG01000004">
    <property type="protein sequence ID" value="PMB70122.1"/>
    <property type="molecule type" value="Genomic_DNA"/>
</dbReference>
<keyword evidence="2" id="KW-0342">GTP-binding</keyword>
<comment type="caution">
    <text evidence="3">The sequence shown here is derived from an EMBL/GenBank/DDBJ whole genome shotgun (WGS) entry which is preliminary data.</text>
</comment>
<dbReference type="InterPro" id="IPR003578">
    <property type="entry name" value="Small_GTPase_Rho"/>
</dbReference>
<reference evidence="3 4" key="1">
    <citation type="journal article" date="2016" name="Appl. Microbiol. Biotechnol.">
        <title>Characterization of T-DNA insertion mutants with decreased virulence in the entomopathogenic fungus Beauveria bassiana JEF-007.</title>
        <authorList>
            <person name="Kim S."/>
            <person name="Lee S.J."/>
            <person name="Nai Y.S."/>
            <person name="Yu J.S."/>
            <person name="Lee M.R."/>
            <person name="Yang Y.T."/>
            <person name="Kim J.S."/>
        </authorList>
    </citation>
    <scope>NUCLEOTIDE SEQUENCE [LARGE SCALE GENOMIC DNA]</scope>
    <source>
        <strain evidence="3 4">JEF-007</strain>
    </source>
</reference>
<dbReference type="Proteomes" id="UP000235728">
    <property type="component" value="Unassembled WGS sequence"/>
</dbReference>
<dbReference type="InterPro" id="IPR027417">
    <property type="entry name" value="P-loop_NTPase"/>
</dbReference>
<gene>
    <name evidence="3" type="primary">Rho1</name>
    <name evidence="3" type="ORF">BM221_004771</name>
</gene>
<dbReference type="AlphaFoldDB" id="A0A2N6NS75"/>
<dbReference type="SMART" id="SM00174">
    <property type="entry name" value="RHO"/>
    <property type="match status" value="1"/>
</dbReference>
<dbReference type="PROSITE" id="PS51419">
    <property type="entry name" value="RAB"/>
    <property type="match status" value="1"/>
</dbReference>
<evidence type="ECO:0000256" key="2">
    <source>
        <dbReference type="ARBA" id="ARBA00023134"/>
    </source>
</evidence>
<name>A0A2N6NS75_BEABA</name>
<dbReference type="CDD" id="cd00157">
    <property type="entry name" value="Rho"/>
    <property type="match status" value="1"/>
</dbReference>
<dbReference type="InterPro" id="IPR001806">
    <property type="entry name" value="Small_GTPase"/>
</dbReference>
<dbReference type="OMA" id="GERIPVM"/>
<dbReference type="SMART" id="SM00175">
    <property type="entry name" value="RAB"/>
    <property type="match status" value="1"/>
</dbReference>
<dbReference type="PANTHER" id="PTHR24072">
    <property type="entry name" value="RHO FAMILY GTPASE"/>
    <property type="match status" value="1"/>
</dbReference>
<proteinExistence type="predicted"/>
<evidence type="ECO:0000256" key="1">
    <source>
        <dbReference type="ARBA" id="ARBA00022741"/>
    </source>
</evidence>
<evidence type="ECO:0000313" key="4">
    <source>
        <dbReference type="Proteomes" id="UP000235728"/>
    </source>
</evidence>
<protein>
    <submittedName>
        <fullName evidence="3">Ras-like GTP-binding protein Rho1</fullName>
    </submittedName>
</protein>
<accession>A0A2N6NS75</accession>
<organism evidence="3 4">
    <name type="scientific">Beauveria bassiana</name>
    <name type="common">White muscardine disease fungus</name>
    <name type="synonym">Tritirachium shiotae</name>
    <dbReference type="NCBI Taxonomy" id="176275"/>
    <lineage>
        <taxon>Eukaryota</taxon>
        <taxon>Fungi</taxon>
        <taxon>Dikarya</taxon>
        <taxon>Ascomycota</taxon>
        <taxon>Pezizomycotina</taxon>
        <taxon>Sordariomycetes</taxon>
        <taxon>Hypocreomycetidae</taxon>
        <taxon>Hypocreales</taxon>
        <taxon>Cordycipitaceae</taxon>
        <taxon>Beauveria</taxon>
    </lineage>
</organism>
<dbReference type="GO" id="GO:0005525">
    <property type="term" value="F:GTP binding"/>
    <property type="evidence" value="ECO:0007669"/>
    <property type="project" value="UniProtKB-KW"/>
</dbReference>
<dbReference type="Pfam" id="PF00071">
    <property type="entry name" value="Ras"/>
    <property type="match status" value="1"/>
</dbReference>